<accession>A0A8H6KDR9</accession>
<evidence type="ECO:0000256" key="1">
    <source>
        <dbReference type="SAM" id="MobiDB-lite"/>
    </source>
</evidence>
<dbReference type="AlphaFoldDB" id="A0A8H6KDR9"/>
<feature type="compositionally biased region" description="Basic and acidic residues" evidence="1">
    <location>
        <begin position="190"/>
        <end position="203"/>
    </location>
</feature>
<protein>
    <submittedName>
        <fullName evidence="2">Uncharacterized protein</fullName>
    </submittedName>
</protein>
<feature type="compositionally biased region" description="Low complexity" evidence="1">
    <location>
        <begin position="499"/>
        <end position="511"/>
    </location>
</feature>
<feature type="compositionally biased region" description="Polar residues" evidence="1">
    <location>
        <begin position="382"/>
        <end position="399"/>
    </location>
</feature>
<dbReference type="Proteomes" id="UP000654918">
    <property type="component" value="Unassembled WGS sequence"/>
</dbReference>
<feature type="compositionally biased region" description="Basic and acidic residues" evidence="1">
    <location>
        <begin position="214"/>
        <end position="239"/>
    </location>
</feature>
<feature type="region of interest" description="Disordered" evidence="1">
    <location>
        <begin position="258"/>
        <end position="283"/>
    </location>
</feature>
<organism evidence="2 3">
    <name type="scientific">Colletotrichum plurivorum</name>
    <dbReference type="NCBI Taxonomy" id="2175906"/>
    <lineage>
        <taxon>Eukaryota</taxon>
        <taxon>Fungi</taxon>
        <taxon>Dikarya</taxon>
        <taxon>Ascomycota</taxon>
        <taxon>Pezizomycotina</taxon>
        <taxon>Sordariomycetes</taxon>
        <taxon>Hypocreomycetidae</taxon>
        <taxon>Glomerellales</taxon>
        <taxon>Glomerellaceae</taxon>
        <taxon>Colletotrichum</taxon>
        <taxon>Colletotrichum orchidearum species complex</taxon>
    </lineage>
</organism>
<evidence type="ECO:0000313" key="3">
    <source>
        <dbReference type="Proteomes" id="UP000654918"/>
    </source>
</evidence>
<feature type="region of interest" description="Disordered" evidence="1">
    <location>
        <begin position="58"/>
        <end position="245"/>
    </location>
</feature>
<name>A0A8H6KDR9_9PEZI</name>
<feature type="region of interest" description="Disordered" evidence="1">
    <location>
        <begin position="471"/>
        <end position="548"/>
    </location>
</feature>
<feature type="compositionally biased region" description="Polar residues" evidence="1">
    <location>
        <begin position="84"/>
        <end position="103"/>
    </location>
</feature>
<evidence type="ECO:0000313" key="2">
    <source>
        <dbReference type="EMBL" id="KAF6829423.1"/>
    </source>
</evidence>
<feature type="compositionally biased region" description="Polar residues" evidence="1">
    <location>
        <begin position="518"/>
        <end position="538"/>
    </location>
</feature>
<feature type="compositionally biased region" description="Basic and acidic residues" evidence="1">
    <location>
        <begin position="134"/>
        <end position="152"/>
    </location>
</feature>
<gene>
    <name evidence="2" type="ORF">CPLU01_07951</name>
</gene>
<feature type="region of interest" description="Disordered" evidence="1">
    <location>
        <begin position="379"/>
        <end position="401"/>
    </location>
</feature>
<reference evidence="2" key="1">
    <citation type="journal article" date="2020" name="Phytopathology">
        <title>Genome Sequence Resources of Colletotrichum truncatum, C. plurivorum, C. musicola, and C. sojae: Four Species Pathogenic to Soybean (Glycine max).</title>
        <authorList>
            <person name="Rogerio F."/>
            <person name="Boufleur T.R."/>
            <person name="Ciampi-Guillardi M."/>
            <person name="Sukno S.A."/>
            <person name="Thon M.R."/>
            <person name="Massola Junior N.S."/>
            <person name="Baroncelli R."/>
        </authorList>
    </citation>
    <scope>NUCLEOTIDE SEQUENCE</scope>
    <source>
        <strain evidence="2">LFN00145</strain>
    </source>
</reference>
<dbReference type="EMBL" id="WIGO01000108">
    <property type="protein sequence ID" value="KAF6829423.1"/>
    <property type="molecule type" value="Genomic_DNA"/>
</dbReference>
<proteinExistence type="predicted"/>
<sequence>MRYAFFIKQLTSPSVSVYKHGIFSTSTYFVHYVRLPAVFPSQQSSYLAMPARSAPEDPYGQLFHEPSFQETRGKDKSRPRYPNAGSSRVPHNSDAITSWNTAQELPRPRRERYAGPDFRLPHAGNASDNQIGETFHEDTLQKRRLAQSERRTLKQSGDYLGVQGINPATGELDVLTPSTSSWGSAPLGPDQKKSSSRKTEKKPANTRRGATTLTERDTKSLLDREKQRFARKDREKETIRQAQRKVHWKRHLRRWSSGKKGELSPIAQSVATNSPRSRSWSADTVVHNTPPAEPAVAPPTIGLSRTSRIPEVHVTSATPSPPLERPPTPVRKDSFLGQLPLRAGLLAQDLRDGRLTMAILVWGTRDLDEERTAITRTTTTTGFSPKNGMQSQCQNLPQTRDSDQWSRVANRHMNMRRDIAVTTSTDNSDVPVTTSIRFVHAGQAKKRDVEVPVKTSIRYVRTTDIPTTTSVRLVRQRDATQGVAKRSYARHSAPDETGTSPTSTSTSPPTSKVASAADNINSGNSTTAVGPTSPSSSSEDGDIESRLRREQRAQELATQVALLLASSLVFLVFTAARWTMKGVAWVAEMVLLLLGE</sequence>
<keyword evidence="3" id="KW-1185">Reference proteome</keyword>
<comment type="caution">
    <text evidence="2">The sequence shown here is derived from an EMBL/GenBank/DDBJ whole genome shotgun (WGS) entry which is preliminary data.</text>
</comment>
<feature type="compositionally biased region" description="Polar residues" evidence="1">
    <location>
        <begin position="266"/>
        <end position="282"/>
    </location>
</feature>